<organism evidence="3 4">
    <name type="scientific">Cichlidogyrus casuarinus</name>
    <dbReference type="NCBI Taxonomy" id="1844966"/>
    <lineage>
        <taxon>Eukaryota</taxon>
        <taxon>Metazoa</taxon>
        <taxon>Spiralia</taxon>
        <taxon>Lophotrochozoa</taxon>
        <taxon>Platyhelminthes</taxon>
        <taxon>Monogenea</taxon>
        <taxon>Monopisthocotylea</taxon>
        <taxon>Dactylogyridea</taxon>
        <taxon>Ancyrocephalidae</taxon>
        <taxon>Cichlidogyrus</taxon>
    </lineage>
</organism>
<name>A0ABD2PJQ2_9PLAT</name>
<proteinExistence type="predicted"/>
<gene>
    <name evidence="3" type="primary">GLY-5_9</name>
    <name evidence="3" type="ORF">Ciccas_014474</name>
</gene>
<comment type="caution">
    <text evidence="3">The sequence shown here is derived from an EMBL/GenBank/DDBJ whole genome shotgun (WGS) entry which is preliminary data.</text>
</comment>
<evidence type="ECO:0000313" key="4">
    <source>
        <dbReference type="Proteomes" id="UP001626550"/>
    </source>
</evidence>
<keyword evidence="4" id="KW-1185">Reference proteome</keyword>
<evidence type="ECO:0000313" key="3">
    <source>
        <dbReference type="EMBL" id="KAL3307027.1"/>
    </source>
</evidence>
<keyword evidence="1" id="KW-1015">Disulfide bond</keyword>
<dbReference type="Proteomes" id="UP001626550">
    <property type="component" value="Unassembled WGS sequence"/>
</dbReference>
<protein>
    <submittedName>
        <fullName evidence="3">UDP-N-acetyl-alpha-D-galactosamine polypeptide N-acetylgalactosaminyltransferase</fullName>
    </submittedName>
</protein>
<feature type="domain" description="Glycosyltransferase 2-like" evidence="2">
    <location>
        <begin position="66"/>
        <end position="189"/>
    </location>
</feature>
<dbReference type="PANTHER" id="PTHR11675">
    <property type="entry name" value="N-ACETYLGALACTOSAMINYLTRANSFERASE"/>
    <property type="match status" value="1"/>
</dbReference>
<feature type="non-terminal residue" evidence="3">
    <location>
        <position position="231"/>
    </location>
</feature>
<dbReference type="Gene3D" id="3.90.550.10">
    <property type="entry name" value="Spore Coat Polysaccharide Biosynthesis Protein SpsA, Chain A"/>
    <property type="match status" value="1"/>
</dbReference>
<dbReference type="InterPro" id="IPR029044">
    <property type="entry name" value="Nucleotide-diphossugar_trans"/>
</dbReference>
<dbReference type="InterPro" id="IPR001173">
    <property type="entry name" value="Glyco_trans_2-like"/>
</dbReference>
<dbReference type="PANTHER" id="PTHR11675:SF101">
    <property type="entry name" value="POLYPEPTIDE N-ACETYLGALACTOSAMINYLTRANSFERASE 5"/>
    <property type="match status" value="1"/>
</dbReference>
<dbReference type="SUPFAM" id="SSF53448">
    <property type="entry name" value="Nucleotide-diphospho-sugar transferases"/>
    <property type="match status" value="1"/>
</dbReference>
<evidence type="ECO:0000256" key="1">
    <source>
        <dbReference type="ARBA" id="ARBA00023157"/>
    </source>
</evidence>
<dbReference type="AlphaFoldDB" id="A0ABD2PJQ2"/>
<feature type="non-terminal residue" evidence="3">
    <location>
        <position position="1"/>
    </location>
</feature>
<evidence type="ECO:0000259" key="2">
    <source>
        <dbReference type="Pfam" id="PF00535"/>
    </source>
</evidence>
<accession>A0ABD2PJQ2</accession>
<sequence length="231" mass="26314">ADGAPALVNPNNLTTKEKKEYDISWRGIGYNQFASDRISVRRYIPDNREDGCKVKHYNLEGLDKTSVIVPFHNEPYTIILRLVHSILDRSPPDLLEEVILVDDASNWEIVKKPLEDYVAQLDGKVKIVRLKKRLGLIQAKMRGADAATAPILTFLDAHSECWLEPLLSEIKVNKRTVISPVIVYVNGWTLQMDNWPSSHIEWGSFTWDMYFDTRPPPKANMNRPGGPYSAI</sequence>
<reference evidence="3 4" key="1">
    <citation type="submission" date="2024-11" db="EMBL/GenBank/DDBJ databases">
        <title>Adaptive evolution of stress response genes in parasites aligns with host niche diversity.</title>
        <authorList>
            <person name="Hahn C."/>
            <person name="Resl P."/>
        </authorList>
    </citation>
    <scope>NUCLEOTIDE SEQUENCE [LARGE SCALE GENOMIC DNA]</scope>
    <source>
        <strain evidence="3">EGGRZ-B1_66</strain>
        <tissue evidence="3">Body</tissue>
    </source>
</reference>
<dbReference type="EMBL" id="JBJKFK010008615">
    <property type="protein sequence ID" value="KAL3307027.1"/>
    <property type="molecule type" value="Genomic_DNA"/>
</dbReference>
<dbReference type="Pfam" id="PF00535">
    <property type="entry name" value="Glycos_transf_2"/>
    <property type="match status" value="1"/>
</dbReference>